<evidence type="ECO:0000313" key="2">
    <source>
        <dbReference type="EMBL" id="VTJ72411.1"/>
    </source>
</evidence>
<accession>A0A5E4BTU1</accession>
<keyword evidence="3" id="KW-1185">Reference proteome</keyword>
<name>A0A5E4BTU1_MARMO</name>
<dbReference type="EMBL" id="CABDUW010000619">
    <property type="protein sequence ID" value="VTJ72411.1"/>
    <property type="molecule type" value="Genomic_DNA"/>
</dbReference>
<evidence type="ECO:0000313" key="3">
    <source>
        <dbReference type="Proteomes" id="UP000335636"/>
    </source>
</evidence>
<proteinExistence type="predicted"/>
<dbReference type="Proteomes" id="UP000335636">
    <property type="component" value="Unassembled WGS sequence"/>
</dbReference>
<feature type="region of interest" description="Disordered" evidence="1">
    <location>
        <begin position="55"/>
        <end position="82"/>
    </location>
</feature>
<protein>
    <submittedName>
        <fullName evidence="2">Uncharacterized protein</fullName>
    </submittedName>
</protein>
<reference evidence="2" key="1">
    <citation type="submission" date="2019-04" db="EMBL/GenBank/DDBJ databases">
        <authorList>
            <person name="Alioto T."/>
            <person name="Alioto T."/>
        </authorList>
    </citation>
    <scope>NUCLEOTIDE SEQUENCE [LARGE SCALE GENOMIC DNA]</scope>
</reference>
<feature type="region of interest" description="Disordered" evidence="1">
    <location>
        <begin position="1"/>
        <end position="27"/>
    </location>
</feature>
<gene>
    <name evidence="2" type="ORF">MONAX_5E039331</name>
</gene>
<dbReference type="AlphaFoldDB" id="A0A5E4BTU1"/>
<feature type="compositionally biased region" description="Basic and acidic residues" evidence="1">
    <location>
        <begin position="15"/>
        <end position="26"/>
    </location>
</feature>
<comment type="caution">
    <text evidence="2">The sequence shown here is derived from an EMBL/GenBank/DDBJ whole genome shotgun (WGS) entry which is preliminary data.</text>
</comment>
<evidence type="ECO:0000256" key="1">
    <source>
        <dbReference type="SAM" id="MobiDB-lite"/>
    </source>
</evidence>
<sequence>MALERRVAAPADAPGGRREGPRRHDPVGFSVTAAQGRGRGCRLAAVLSFVQTERPESPGFAGSGHGGAGLQAPRGRPEAPAFARPQGPLAKGAGAHFPHVFRHEDLKKLKSRREATEKRLKGKNTKPRTNTHIYYVTSEGSTPATRTSPPGTRFDTRASTHAHALFDTRACALRHTRMRSPSTVAGALQRRLDSGRTSPFPPGLRKALWELCEPEVRRGGSGLPRLWAGRHSDGVKQRHVASFLSMLAPLPWPK</sequence>
<organism evidence="2 3">
    <name type="scientific">Marmota monax</name>
    <name type="common">Woodchuck</name>
    <dbReference type="NCBI Taxonomy" id="9995"/>
    <lineage>
        <taxon>Eukaryota</taxon>
        <taxon>Metazoa</taxon>
        <taxon>Chordata</taxon>
        <taxon>Craniata</taxon>
        <taxon>Vertebrata</taxon>
        <taxon>Euteleostomi</taxon>
        <taxon>Mammalia</taxon>
        <taxon>Eutheria</taxon>
        <taxon>Euarchontoglires</taxon>
        <taxon>Glires</taxon>
        <taxon>Rodentia</taxon>
        <taxon>Sciuromorpha</taxon>
        <taxon>Sciuridae</taxon>
        <taxon>Xerinae</taxon>
        <taxon>Marmotini</taxon>
        <taxon>Marmota</taxon>
    </lineage>
</organism>